<feature type="region of interest" description="Disordered" evidence="1">
    <location>
        <begin position="300"/>
        <end position="329"/>
    </location>
</feature>
<feature type="compositionally biased region" description="Polar residues" evidence="1">
    <location>
        <begin position="631"/>
        <end position="640"/>
    </location>
</feature>
<keyword evidence="2" id="KW-1133">Transmembrane helix</keyword>
<evidence type="ECO:0000313" key="3">
    <source>
        <dbReference type="EMBL" id="KIY53018.1"/>
    </source>
</evidence>
<dbReference type="OrthoDB" id="2563978at2759"/>
<dbReference type="EMBL" id="KN881629">
    <property type="protein sequence ID" value="KIY53018.1"/>
    <property type="molecule type" value="Genomic_DNA"/>
</dbReference>
<keyword evidence="2" id="KW-0472">Membrane</keyword>
<feature type="region of interest" description="Disordered" evidence="1">
    <location>
        <begin position="613"/>
        <end position="654"/>
    </location>
</feature>
<feature type="compositionally biased region" description="Low complexity" evidence="1">
    <location>
        <begin position="305"/>
        <end position="322"/>
    </location>
</feature>
<evidence type="ECO:0000256" key="2">
    <source>
        <dbReference type="SAM" id="Phobius"/>
    </source>
</evidence>
<keyword evidence="4" id="KW-1185">Reference proteome</keyword>
<feature type="compositionally biased region" description="Basic and acidic residues" evidence="1">
    <location>
        <begin position="613"/>
        <end position="622"/>
    </location>
</feature>
<feature type="compositionally biased region" description="Low complexity" evidence="1">
    <location>
        <begin position="215"/>
        <end position="240"/>
    </location>
</feature>
<reference evidence="3 4" key="1">
    <citation type="journal article" date="2015" name="Fungal Genet. Biol.">
        <title>Evolution of novel wood decay mechanisms in Agaricales revealed by the genome sequences of Fistulina hepatica and Cylindrobasidium torrendii.</title>
        <authorList>
            <person name="Floudas D."/>
            <person name="Held B.W."/>
            <person name="Riley R."/>
            <person name="Nagy L.G."/>
            <person name="Koehler G."/>
            <person name="Ransdell A.S."/>
            <person name="Younus H."/>
            <person name="Chow J."/>
            <person name="Chiniquy J."/>
            <person name="Lipzen A."/>
            <person name="Tritt A."/>
            <person name="Sun H."/>
            <person name="Haridas S."/>
            <person name="LaButti K."/>
            <person name="Ohm R.A."/>
            <person name="Kues U."/>
            <person name="Blanchette R.A."/>
            <person name="Grigoriev I.V."/>
            <person name="Minto R.E."/>
            <person name="Hibbett D.S."/>
        </authorList>
    </citation>
    <scope>NUCLEOTIDE SEQUENCE [LARGE SCALE GENOMIC DNA]</scope>
    <source>
        <strain evidence="3 4">ATCC 64428</strain>
    </source>
</reference>
<feature type="compositionally biased region" description="Basic and acidic residues" evidence="1">
    <location>
        <begin position="404"/>
        <end position="413"/>
    </location>
</feature>
<name>A0A0D7AQE0_9AGAR</name>
<gene>
    <name evidence="3" type="ORF">FISHEDRAFT_69471</name>
</gene>
<dbReference type="Proteomes" id="UP000054144">
    <property type="component" value="Unassembled WGS sequence"/>
</dbReference>
<accession>A0A0D7AQE0</accession>
<keyword evidence="2" id="KW-0812">Transmembrane</keyword>
<dbReference type="AlphaFoldDB" id="A0A0D7AQE0"/>
<sequence length="654" mass="69197">MATQELPSWYTLSTDVLTNRDGFLTTSTTLIYLPLTYYGPSIPLNSDWTWGGLTSPASTQTTTTSYTSAVTESSASTTSVATSYSSTGVVATSVTPTSFSTAISSSSIPSVTSMASLTISSFVSLTSATVFETPAQSLSSVGAKPTNSGATIHQALSTGDIAGIVVGGAVFMVIFACLLICCPKRRHARREALLAYLSGDDNDQQPDTIMVEAASNSVGNSSGGSRRTPGEGSPRPSGGEADPFLQHRRSLAPSSVSTTYGDPMEEPTLFRDQPGIGRALVYDEGMMLYDEEFSSPSFMELELPSSQRSSSTSDSPCASPYSYDASPLTPLDTEEATVMTAERVLLDEGFLSRSRPVRVHSTIQELEEPPEKRTSWLELISARIPWASAAPRNTFEEARRSLLRSAEEGHSRDSSVSSVSGSSMYHTVSSRTPSAPSEVSKGVTHPLLPATPQPVISVPAAVYVHRPSDSQSTVASPSLVASGTLASVSTDVLDTPVPTAFKSFGSTSSIESERAKFPYPPPGLPGVNHVPGCWTESTLAFPIVGDILELRPPRAGDSWRSLASSRLSQSSFDCSADAATEQSSVYSMSTHMVPPQPLVPLKTGEDYLPETIDSRNQTKEDGGLAPERPMSPSSAMTGLSGTPWASGLDNWVPV</sequence>
<feature type="region of interest" description="Disordered" evidence="1">
    <location>
        <begin position="214"/>
        <end position="271"/>
    </location>
</feature>
<organism evidence="3 4">
    <name type="scientific">Fistulina hepatica ATCC 64428</name>
    <dbReference type="NCBI Taxonomy" id="1128425"/>
    <lineage>
        <taxon>Eukaryota</taxon>
        <taxon>Fungi</taxon>
        <taxon>Dikarya</taxon>
        <taxon>Basidiomycota</taxon>
        <taxon>Agaricomycotina</taxon>
        <taxon>Agaricomycetes</taxon>
        <taxon>Agaricomycetidae</taxon>
        <taxon>Agaricales</taxon>
        <taxon>Fistulinaceae</taxon>
        <taxon>Fistulina</taxon>
    </lineage>
</organism>
<proteinExistence type="predicted"/>
<evidence type="ECO:0000256" key="1">
    <source>
        <dbReference type="SAM" id="MobiDB-lite"/>
    </source>
</evidence>
<protein>
    <recommendedName>
        <fullName evidence="5">Transmembrane protein</fullName>
    </recommendedName>
</protein>
<feature type="region of interest" description="Disordered" evidence="1">
    <location>
        <begin position="404"/>
        <end position="445"/>
    </location>
</feature>
<feature type="compositionally biased region" description="Low complexity" evidence="1">
    <location>
        <begin position="414"/>
        <end position="430"/>
    </location>
</feature>
<evidence type="ECO:0008006" key="5">
    <source>
        <dbReference type="Google" id="ProtNLM"/>
    </source>
</evidence>
<evidence type="ECO:0000313" key="4">
    <source>
        <dbReference type="Proteomes" id="UP000054144"/>
    </source>
</evidence>
<feature type="transmembrane region" description="Helical" evidence="2">
    <location>
        <begin position="161"/>
        <end position="181"/>
    </location>
</feature>